<keyword evidence="1" id="KW-1133">Transmembrane helix</keyword>
<dbReference type="Pfam" id="PF19845">
    <property type="entry name" value="DUF6320"/>
    <property type="match status" value="1"/>
</dbReference>
<reference evidence="2" key="2">
    <citation type="journal article" date="2021" name="PeerJ">
        <title>Extensive microbial diversity within the chicken gut microbiome revealed by metagenomics and culture.</title>
        <authorList>
            <person name="Gilroy R."/>
            <person name="Ravi A."/>
            <person name="Getino M."/>
            <person name="Pursley I."/>
            <person name="Horton D.L."/>
            <person name="Alikhan N.F."/>
            <person name="Baker D."/>
            <person name="Gharbi K."/>
            <person name="Hall N."/>
            <person name="Watson M."/>
            <person name="Adriaenssens E.M."/>
            <person name="Foster-Nyarko E."/>
            <person name="Jarju S."/>
            <person name="Secka A."/>
            <person name="Antonio M."/>
            <person name="Oren A."/>
            <person name="Chaudhuri R.R."/>
            <person name="La Ragione R."/>
            <person name="Hildebrand F."/>
            <person name="Pallen M.J."/>
        </authorList>
    </citation>
    <scope>NUCLEOTIDE SEQUENCE</scope>
    <source>
        <strain evidence="2">ChiHile30-977</strain>
    </source>
</reference>
<sequence>MKIDITYPRPRRRGVFGSHWRLIAAWACVAAALACGVVNLCVGGPAWSAVAAMGLYTAWTLGLSPAMVECNRISQFIKLVVCACVLLALIDALLAPGWSLEVIPLVCSGALGVSLVLFFTDLERQKQNMGSLLLLMFVCMAGSLAGFPMWRESGGWALPAMGLAGAAALATCAAALRRDFLRELKRRFHTE</sequence>
<feature type="transmembrane region" description="Helical" evidence="1">
    <location>
        <begin position="102"/>
        <end position="120"/>
    </location>
</feature>
<dbReference type="PROSITE" id="PS51257">
    <property type="entry name" value="PROKAR_LIPOPROTEIN"/>
    <property type="match status" value="1"/>
</dbReference>
<dbReference type="Proteomes" id="UP000886819">
    <property type="component" value="Unassembled WGS sequence"/>
</dbReference>
<feature type="transmembrane region" description="Helical" evidence="1">
    <location>
        <begin position="156"/>
        <end position="176"/>
    </location>
</feature>
<keyword evidence="1" id="KW-0472">Membrane</keyword>
<feature type="transmembrane region" description="Helical" evidence="1">
    <location>
        <begin position="20"/>
        <end position="40"/>
    </location>
</feature>
<keyword evidence="1" id="KW-0812">Transmembrane</keyword>
<organism evidence="2 3">
    <name type="scientific">Candidatus Avichristensenella intestinipullorum</name>
    <dbReference type="NCBI Taxonomy" id="2840693"/>
    <lineage>
        <taxon>Bacteria</taxon>
        <taxon>Bacillati</taxon>
        <taxon>Bacillota</taxon>
        <taxon>Clostridia</taxon>
        <taxon>Candidatus Avichristensenella</taxon>
    </lineage>
</organism>
<gene>
    <name evidence="2" type="ORF">IAA66_03210</name>
</gene>
<feature type="transmembrane region" description="Helical" evidence="1">
    <location>
        <begin position="46"/>
        <end position="64"/>
    </location>
</feature>
<evidence type="ECO:0000256" key="1">
    <source>
        <dbReference type="SAM" id="Phobius"/>
    </source>
</evidence>
<evidence type="ECO:0000313" key="3">
    <source>
        <dbReference type="Proteomes" id="UP000886819"/>
    </source>
</evidence>
<proteinExistence type="predicted"/>
<feature type="transmembrane region" description="Helical" evidence="1">
    <location>
        <begin position="132"/>
        <end position="150"/>
    </location>
</feature>
<dbReference type="AlphaFoldDB" id="A0A9D0YXB7"/>
<feature type="transmembrane region" description="Helical" evidence="1">
    <location>
        <begin position="76"/>
        <end position="96"/>
    </location>
</feature>
<name>A0A9D0YXB7_9FIRM</name>
<dbReference type="InterPro" id="IPR046283">
    <property type="entry name" value="DUF6320"/>
</dbReference>
<comment type="caution">
    <text evidence="2">The sequence shown here is derived from an EMBL/GenBank/DDBJ whole genome shotgun (WGS) entry which is preliminary data.</text>
</comment>
<dbReference type="EMBL" id="DVFI01000042">
    <property type="protein sequence ID" value="HIQ62580.1"/>
    <property type="molecule type" value="Genomic_DNA"/>
</dbReference>
<protein>
    <submittedName>
        <fullName evidence="2">Uncharacterized protein</fullName>
    </submittedName>
</protein>
<evidence type="ECO:0000313" key="2">
    <source>
        <dbReference type="EMBL" id="HIQ62580.1"/>
    </source>
</evidence>
<accession>A0A9D0YXB7</accession>
<reference evidence="2" key="1">
    <citation type="submission" date="2020-10" db="EMBL/GenBank/DDBJ databases">
        <authorList>
            <person name="Gilroy R."/>
        </authorList>
    </citation>
    <scope>NUCLEOTIDE SEQUENCE</scope>
    <source>
        <strain evidence="2">ChiHile30-977</strain>
    </source>
</reference>